<evidence type="ECO:0000256" key="2">
    <source>
        <dbReference type="ARBA" id="ARBA00023125"/>
    </source>
</evidence>
<evidence type="ECO:0000313" key="5">
    <source>
        <dbReference type="EMBL" id="EKF54928.1"/>
    </source>
</evidence>
<sequence>MSQIVKLDPIDKRLLELLQSDAKQTTKVLALKLNLSKTAVYERIKKLEKQKVIQKYTALLDRHKTNMAFVVFCHVRLTKHIKEQLVDFEKQVVQLQEVLECYHVSGDYDYMLKINVPDMEAYREFMTSKLTTLSHIGSTHSVFMIEEVKNTTDLKL</sequence>
<dbReference type="InterPro" id="IPR036388">
    <property type="entry name" value="WH-like_DNA-bd_sf"/>
</dbReference>
<name>K2P1N1_9FLAO</name>
<reference evidence="5 6" key="1">
    <citation type="journal article" date="2012" name="J. Bacteriol.">
        <title>Genome Sequence of Galbibacter marinum Type Strain ck-I2-15.</title>
        <authorList>
            <person name="Lai Q."/>
            <person name="Li C."/>
            <person name="Shao Z."/>
        </authorList>
    </citation>
    <scope>NUCLEOTIDE SEQUENCE [LARGE SCALE GENOMIC DNA]</scope>
    <source>
        <strain evidence="6">ck-I2-15</strain>
    </source>
</reference>
<dbReference type="Pfam" id="PF01037">
    <property type="entry name" value="AsnC_trans_reg"/>
    <property type="match status" value="1"/>
</dbReference>
<dbReference type="STRING" id="555500.I215_10173"/>
<dbReference type="OrthoDB" id="9800326at2"/>
<protein>
    <submittedName>
        <fullName evidence="5">Transcriptional regulator, AsnC family protein</fullName>
    </submittedName>
</protein>
<dbReference type="PROSITE" id="PS50956">
    <property type="entry name" value="HTH_ASNC_2"/>
    <property type="match status" value="1"/>
</dbReference>
<dbReference type="Pfam" id="PF13404">
    <property type="entry name" value="HTH_AsnC-type"/>
    <property type="match status" value="1"/>
</dbReference>
<dbReference type="InterPro" id="IPR011008">
    <property type="entry name" value="Dimeric_a/b-barrel"/>
</dbReference>
<gene>
    <name evidence="5" type="ORF">I215_10173</name>
</gene>
<feature type="domain" description="HTH asnC-type" evidence="4">
    <location>
        <begin position="7"/>
        <end position="68"/>
    </location>
</feature>
<dbReference type="PANTHER" id="PTHR30154">
    <property type="entry name" value="LEUCINE-RESPONSIVE REGULATORY PROTEIN"/>
    <property type="match status" value="1"/>
</dbReference>
<dbReference type="EMBL" id="AMSG01000013">
    <property type="protein sequence ID" value="EKF54928.1"/>
    <property type="molecule type" value="Genomic_DNA"/>
</dbReference>
<evidence type="ECO:0000256" key="3">
    <source>
        <dbReference type="ARBA" id="ARBA00023163"/>
    </source>
</evidence>
<dbReference type="InterPro" id="IPR019887">
    <property type="entry name" value="Tscrpt_reg_AsnC/Lrp_C"/>
</dbReference>
<dbReference type="SMART" id="SM00344">
    <property type="entry name" value="HTH_ASNC"/>
    <property type="match status" value="1"/>
</dbReference>
<keyword evidence="3" id="KW-0804">Transcription</keyword>
<dbReference type="GO" id="GO:0043565">
    <property type="term" value="F:sequence-specific DNA binding"/>
    <property type="evidence" value="ECO:0007669"/>
    <property type="project" value="InterPro"/>
</dbReference>
<dbReference type="InterPro" id="IPR000485">
    <property type="entry name" value="AsnC-type_HTH_dom"/>
</dbReference>
<dbReference type="InterPro" id="IPR036390">
    <property type="entry name" value="WH_DNA-bd_sf"/>
</dbReference>
<dbReference type="GO" id="GO:0005829">
    <property type="term" value="C:cytosol"/>
    <property type="evidence" value="ECO:0007669"/>
    <property type="project" value="TreeGrafter"/>
</dbReference>
<keyword evidence="6" id="KW-1185">Reference proteome</keyword>
<organism evidence="5 6">
    <name type="scientific">Galbibacter marinus</name>
    <dbReference type="NCBI Taxonomy" id="555500"/>
    <lineage>
        <taxon>Bacteria</taxon>
        <taxon>Pseudomonadati</taxon>
        <taxon>Bacteroidota</taxon>
        <taxon>Flavobacteriia</taxon>
        <taxon>Flavobacteriales</taxon>
        <taxon>Flavobacteriaceae</taxon>
        <taxon>Galbibacter</taxon>
    </lineage>
</organism>
<dbReference type="SUPFAM" id="SSF54909">
    <property type="entry name" value="Dimeric alpha+beta barrel"/>
    <property type="match status" value="1"/>
</dbReference>
<dbReference type="PRINTS" id="PR00033">
    <property type="entry name" value="HTHASNC"/>
</dbReference>
<dbReference type="Proteomes" id="UP000007364">
    <property type="component" value="Unassembled WGS sequence"/>
</dbReference>
<dbReference type="InterPro" id="IPR019888">
    <property type="entry name" value="Tscrpt_reg_AsnC-like"/>
</dbReference>
<evidence type="ECO:0000259" key="4">
    <source>
        <dbReference type="PROSITE" id="PS50956"/>
    </source>
</evidence>
<dbReference type="Gene3D" id="3.30.70.920">
    <property type="match status" value="1"/>
</dbReference>
<dbReference type="AlphaFoldDB" id="K2P1N1"/>
<evidence type="ECO:0000313" key="6">
    <source>
        <dbReference type="Proteomes" id="UP000007364"/>
    </source>
</evidence>
<dbReference type="eggNOG" id="COG1522">
    <property type="taxonomic scope" value="Bacteria"/>
</dbReference>
<accession>K2P1N1</accession>
<proteinExistence type="predicted"/>
<keyword evidence="1" id="KW-0805">Transcription regulation</keyword>
<dbReference type="GO" id="GO:0043200">
    <property type="term" value="P:response to amino acid"/>
    <property type="evidence" value="ECO:0007669"/>
    <property type="project" value="TreeGrafter"/>
</dbReference>
<dbReference type="Gene3D" id="1.10.10.10">
    <property type="entry name" value="Winged helix-like DNA-binding domain superfamily/Winged helix DNA-binding domain"/>
    <property type="match status" value="1"/>
</dbReference>
<evidence type="ECO:0000256" key="1">
    <source>
        <dbReference type="ARBA" id="ARBA00023015"/>
    </source>
</evidence>
<comment type="caution">
    <text evidence="5">The sequence shown here is derived from an EMBL/GenBank/DDBJ whole genome shotgun (WGS) entry which is preliminary data.</text>
</comment>
<dbReference type="RefSeq" id="WP_008991877.1">
    <property type="nucleotide sequence ID" value="NZ_AMSG01000013.1"/>
</dbReference>
<dbReference type="PATRIC" id="fig|555500.3.peg.2101"/>
<dbReference type="PANTHER" id="PTHR30154:SF34">
    <property type="entry name" value="TRANSCRIPTIONAL REGULATOR AZLB"/>
    <property type="match status" value="1"/>
</dbReference>
<dbReference type="SUPFAM" id="SSF46785">
    <property type="entry name" value="Winged helix' DNA-binding domain"/>
    <property type="match status" value="1"/>
</dbReference>
<keyword evidence="2" id="KW-0238">DNA-binding</keyword>